<gene>
    <name evidence="1" type="ORF">PND83_08825</name>
</gene>
<protein>
    <recommendedName>
        <fullName evidence="3">Phosphodiester glycosidase domain-containing protein</fullName>
    </recommendedName>
</protein>
<proteinExistence type="predicted"/>
<dbReference type="EMBL" id="JAQLWO010000008">
    <property type="protein sequence ID" value="MDB7906074.1"/>
    <property type="molecule type" value="Genomic_DNA"/>
</dbReference>
<evidence type="ECO:0008006" key="3">
    <source>
        <dbReference type="Google" id="ProtNLM"/>
    </source>
</evidence>
<dbReference type="RefSeq" id="WP_009261353.1">
    <property type="nucleotide sequence ID" value="NZ_BAABXT010000001.1"/>
</dbReference>
<evidence type="ECO:0000313" key="2">
    <source>
        <dbReference type="Proteomes" id="UP001211006"/>
    </source>
</evidence>
<reference evidence="1" key="1">
    <citation type="submission" date="2023-01" db="EMBL/GenBank/DDBJ databases">
        <title>Human gut microbiome strain richness.</title>
        <authorList>
            <person name="Chen-Liaw A."/>
        </authorList>
    </citation>
    <scope>NUCLEOTIDE SEQUENCE</scope>
    <source>
        <strain evidence="1">2225st1_A6_2225SCRN_200828</strain>
    </source>
</reference>
<organism evidence="1 2">
    <name type="scientific">Flavonifractor plautii</name>
    <name type="common">Fusobacterium plautii</name>
    <dbReference type="NCBI Taxonomy" id="292800"/>
    <lineage>
        <taxon>Bacteria</taxon>
        <taxon>Bacillati</taxon>
        <taxon>Bacillota</taxon>
        <taxon>Clostridia</taxon>
        <taxon>Eubacteriales</taxon>
        <taxon>Oscillospiraceae</taxon>
        <taxon>Flavonifractor</taxon>
    </lineage>
</organism>
<name>A0AAW6C5F7_FLAPL</name>
<evidence type="ECO:0000313" key="1">
    <source>
        <dbReference type="EMBL" id="MDB7906074.1"/>
    </source>
</evidence>
<dbReference type="Proteomes" id="UP001211006">
    <property type="component" value="Unassembled WGS sequence"/>
</dbReference>
<dbReference type="AlphaFoldDB" id="A0AAW6C5F7"/>
<accession>A0AAW6C5F7</accession>
<comment type="caution">
    <text evidence="1">The sequence shown here is derived from an EMBL/GenBank/DDBJ whole genome shotgun (WGS) entry which is preliminary data.</text>
</comment>
<sequence>MYTYHKATENGMTLHIIETDASNIRPVQLLKTSNLKGSNEYGINGGWYTSTKPDDNNCNILNIAVSGGRPVGGGVNNKNEPRDGSVSTVGKHAIFYTGSYMGYMEATNYEDLPGVKGNSRAWAQGGVAMSLGNQNWVSVVNKAVDVNSDHEGLSAIVVNLDTNKVYLIATAKNVNYVEFRSAIQSYLGLKDSAATNDPAWKGLFLDGGASTQLRCAEAEITTGRLLCQVIVLKSKAN</sequence>